<feature type="transmembrane region" description="Helical" evidence="1">
    <location>
        <begin position="78"/>
        <end position="95"/>
    </location>
</feature>
<keyword evidence="1" id="KW-0812">Transmembrane</keyword>
<protein>
    <submittedName>
        <fullName evidence="2">Uncharacterized protein</fullName>
    </submittedName>
</protein>
<dbReference type="RefSeq" id="WP_197003058.1">
    <property type="nucleotide sequence ID" value="NZ_BONS01000001.1"/>
</dbReference>
<evidence type="ECO:0000256" key="1">
    <source>
        <dbReference type="SAM" id="Phobius"/>
    </source>
</evidence>
<name>A0A8J7GE54_9ACTN</name>
<keyword evidence="1" id="KW-0472">Membrane</keyword>
<proteinExistence type="predicted"/>
<keyword evidence="3" id="KW-1185">Reference proteome</keyword>
<gene>
    <name evidence="2" type="ORF">IW245_002210</name>
</gene>
<feature type="transmembrane region" description="Helical" evidence="1">
    <location>
        <begin position="101"/>
        <end position="124"/>
    </location>
</feature>
<keyword evidence="1" id="KW-1133">Transmembrane helix</keyword>
<reference evidence="2" key="1">
    <citation type="submission" date="2020-11" db="EMBL/GenBank/DDBJ databases">
        <title>Sequencing the genomes of 1000 actinobacteria strains.</title>
        <authorList>
            <person name="Klenk H.-P."/>
        </authorList>
    </citation>
    <scope>NUCLEOTIDE SEQUENCE</scope>
    <source>
        <strain evidence="2">DSM 45356</strain>
    </source>
</reference>
<sequence length="227" mass="23506">MTRTTPGRCACHEVGEHLVACHALLTFSTHTLTDLASSHAEPRLTDAADHGQAAITATQEAARVLTRTCPTHRAARRAPGLVAIALALGATPAAIGVTEPIATALLIAAGVVSLRVAWLTCWAVRTMLATRRATRTSTATMARIESLHRQASGPSVMAVTAMVGDTVVAAGIHADAAGRLDVTGSDPARAVVRAILTHELPAHLDRIDDALTDIRTTHSTQASGASS</sequence>
<comment type="caution">
    <text evidence="2">The sequence shown here is derived from an EMBL/GenBank/DDBJ whole genome shotgun (WGS) entry which is preliminary data.</text>
</comment>
<organism evidence="2 3">
    <name type="scientific">Longispora fulva</name>
    <dbReference type="NCBI Taxonomy" id="619741"/>
    <lineage>
        <taxon>Bacteria</taxon>
        <taxon>Bacillati</taxon>
        <taxon>Actinomycetota</taxon>
        <taxon>Actinomycetes</taxon>
        <taxon>Micromonosporales</taxon>
        <taxon>Micromonosporaceae</taxon>
        <taxon>Longispora</taxon>
    </lineage>
</organism>
<accession>A0A8J7GE54</accession>
<evidence type="ECO:0000313" key="2">
    <source>
        <dbReference type="EMBL" id="MBG6136016.1"/>
    </source>
</evidence>
<dbReference type="AlphaFoldDB" id="A0A8J7GE54"/>
<dbReference type="Proteomes" id="UP000622552">
    <property type="component" value="Unassembled WGS sequence"/>
</dbReference>
<dbReference type="EMBL" id="JADOUF010000001">
    <property type="protein sequence ID" value="MBG6136016.1"/>
    <property type="molecule type" value="Genomic_DNA"/>
</dbReference>
<evidence type="ECO:0000313" key="3">
    <source>
        <dbReference type="Proteomes" id="UP000622552"/>
    </source>
</evidence>